<dbReference type="GO" id="GO:0016747">
    <property type="term" value="F:acyltransferase activity, transferring groups other than amino-acyl groups"/>
    <property type="evidence" value="ECO:0007669"/>
    <property type="project" value="InterPro"/>
</dbReference>
<name>A0A9P4MUN3_9PLEO</name>
<accession>A0A9P4MUN3</accession>
<keyword evidence="1" id="KW-1133">Transmembrane helix</keyword>
<dbReference type="InterPro" id="IPR002656">
    <property type="entry name" value="Acyl_transf_3_dom"/>
</dbReference>
<evidence type="ECO:0000313" key="3">
    <source>
        <dbReference type="EMBL" id="KAF2197210.1"/>
    </source>
</evidence>
<organism evidence="3 4">
    <name type="scientific">Delitschia confertaspora ATCC 74209</name>
    <dbReference type="NCBI Taxonomy" id="1513339"/>
    <lineage>
        <taxon>Eukaryota</taxon>
        <taxon>Fungi</taxon>
        <taxon>Dikarya</taxon>
        <taxon>Ascomycota</taxon>
        <taxon>Pezizomycotina</taxon>
        <taxon>Dothideomycetes</taxon>
        <taxon>Pleosporomycetidae</taxon>
        <taxon>Pleosporales</taxon>
        <taxon>Delitschiaceae</taxon>
        <taxon>Delitschia</taxon>
    </lineage>
</organism>
<reference evidence="3" key="1">
    <citation type="journal article" date="2020" name="Stud. Mycol.">
        <title>101 Dothideomycetes genomes: a test case for predicting lifestyles and emergence of pathogens.</title>
        <authorList>
            <person name="Haridas S."/>
            <person name="Albert R."/>
            <person name="Binder M."/>
            <person name="Bloem J."/>
            <person name="Labutti K."/>
            <person name="Salamov A."/>
            <person name="Andreopoulos B."/>
            <person name="Baker S."/>
            <person name="Barry K."/>
            <person name="Bills G."/>
            <person name="Bluhm B."/>
            <person name="Cannon C."/>
            <person name="Castanera R."/>
            <person name="Culley D."/>
            <person name="Daum C."/>
            <person name="Ezra D."/>
            <person name="Gonzalez J."/>
            <person name="Henrissat B."/>
            <person name="Kuo A."/>
            <person name="Liang C."/>
            <person name="Lipzen A."/>
            <person name="Lutzoni F."/>
            <person name="Magnuson J."/>
            <person name="Mondo S."/>
            <person name="Nolan M."/>
            <person name="Ohm R."/>
            <person name="Pangilinan J."/>
            <person name="Park H.-J."/>
            <person name="Ramirez L."/>
            <person name="Alfaro M."/>
            <person name="Sun H."/>
            <person name="Tritt A."/>
            <person name="Yoshinaga Y."/>
            <person name="Zwiers L.-H."/>
            <person name="Turgeon B."/>
            <person name="Goodwin S."/>
            <person name="Spatafora J."/>
            <person name="Crous P."/>
            <person name="Grigoriev I."/>
        </authorList>
    </citation>
    <scope>NUCLEOTIDE SEQUENCE</scope>
    <source>
        <strain evidence="3">ATCC 74209</strain>
    </source>
</reference>
<evidence type="ECO:0000313" key="4">
    <source>
        <dbReference type="Proteomes" id="UP000799536"/>
    </source>
</evidence>
<keyword evidence="4" id="KW-1185">Reference proteome</keyword>
<feature type="transmembrane region" description="Helical" evidence="1">
    <location>
        <begin position="302"/>
        <end position="320"/>
    </location>
</feature>
<feature type="transmembrane region" description="Helical" evidence="1">
    <location>
        <begin position="141"/>
        <end position="163"/>
    </location>
</feature>
<dbReference type="PANTHER" id="PTHR23028">
    <property type="entry name" value="ACETYLTRANSFERASE"/>
    <property type="match status" value="1"/>
</dbReference>
<dbReference type="Proteomes" id="UP000799536">
    <property type="component" value="Unassembled WGS sequence"/>
</dbReference>
<feature type="transmembrane region" description="Helical" evidence="1">
    <location>
        <begin position="101"/>
        <end position="120"/>
    </location>
</feature>
<evidence type="ECO:0000259" key="2">
    <source>
        <dbReference type="Pfam" id="PF01757"/>
    </source>
</evidence>
<feature type="domain" description="Acyltransferase 3" evidence="2">
    <location>
        <begin position="72"/>
        <end position="411"/>
    </location>
</feature>
<feature type="transmembrane region" description="Helical" evidence="1">
    <location>
        <begin position="76"/>
        <end position="95"/>
    </location>
</feature>
<protein>
    <recommendedName>
        <fullName evidence="2">Acyltransferase 3 domain-containing protein</fullName>
    </recommendedName>
</protein>
<keyword evidence="1" id="KW-0812">Transmembrane</keyword>
<dbReference type="Pfam" id="PF01757">
    <property type="entry name" value="Acyl_transf_3"/>
    <property type="match status" value="1"/>
</dbReference>
<dbReference type="OrthoDB" id="5819582at2759"/>
<sequence>MVYEAGSNLDAHPLLEAGYDEKAGGENIEILLGKWTSIYTIFSRTFSLSRHLSILKPSFLTNQPAKRVHPTAWLDGLRGVAAFILIQLPVLRLFINGTGMVDVFWVLSGVALSLKPLQLARSQSWEKFMDTLFSSVFRRLLRLYLPCFAVSFCVMVSVLLGFYNHSDALNKDWPFYGFKEAQPPVMPTVGAQIADWASDLWRWANPLARSRHMYDPHFWTIPSEFRNSIILFATLAGHAKLKSRVRVGCVIALYLYCTLTNNHDVALFFGGMACAEYMLVLDEKDKQLPSSSISPQQKKWRFPNWLSVIFFYFSLHFLSFPNRLPETSLGYATLTKITPSCIKSPIDFWQTQGSVFLLFTLAGAKFLQTPFSSPLCVYLGKISFPLYIVHGPLNHMVAYRVIPFMWSITGKNTMFQYELGIVLAWLCQATLVVWTADFVVRVVDQPSVNFGRWLQRKWSV</sequence>
<dbReference type="EMBL" id="ML994264">
    <property type="protein sequence ID" value="KAF2197210.1"/>
    <property type="molecule type" value="Genomic_DNA"/>
</dbReference>
<dbReference type="PANTHER" id="PTHR23028:SF134">
    <property type="entry name" value="PUTATIVE (AFU_ORTHOLOGUE AFUA_4G08520)-RELATED"/>
    <property type="match status" value="1"/>
</dbReference>
<proteinExistence type="predicted"/>
<evidence type="ECO:0000256" key="1">
    <source>
        <dbReference type="SAM" id="Phobius"/>
    </source>
</evidence>
<dbReference type="AlphaFoldDB" id="A0A9P4MUN3"/>
<keyword evidence="1" id="KW-0472">Membrane</keyword>
<dbReference type="InterPro" id="IPR050879">
    <property type="entry name" value="Acyltransferase_3"/>
</dbReference>
<comment type="caution">
    <text evidence="3">The sequence shown here is derived from an EMBL/GenBank/DDBJ whole genome shotgun (WGS) entry which is preliminary data.</text>
</comment>
<gene>
    <name evidence="3" type="ORF">GQ43DRAFT_458642</name>
</gene>